<dbReference type="EMBL" id="CP101751">
    <property type="protein sequence ID" value="UUC44808.1"/>
    <property type="molecule type" value="Genomic_DNA"/>
</dbReference>
<evidence type="ECO:0000313" key="2">
    <source>
        <dbReference type="EMBL" id="UUC44808.1"/>
    </source>
</evidence>
<name>A0ABY5ISR8_9FLAO</name>
<evidence type="ECO:0000256" key="1">
    <source>
        <dbReference type="SAM" id="MobiDB-lite"/>
    </source>
</evidence>
<gene>
    <name evidence="2" type="ORF">NOX80_14375</name>
</gene>
<accession>A0ABY5ISR8</accession>
<organism evidence="2 3">
    <name type="scientific">Flavobacterium cerinum</name>
    <dbReference type="NCBI Taxonomy" id="2502784"/>
    <lineage>
        <taxon>Bacteria</taxon>
        <taxon>Pseudomonadati</taxon>
        <taxon>Bacteroidota</taxon>
        <taxon>Flavobacteriia</taxon>
        <taxon>Flavobacteriales</taxon>
        <taxon>Flavobacteriaceae</taxon>
        <taxon>Flavobacterium</taxon>
    </lineage>
</organism>
<sequence length="242" mass="27427">MYFVDPDGMQSERNDGVVYGQASDQGHWSDSIREQKSHNTPPDDITVNSKGIVTNVVKNNKPNRFFDENGQQLFFNDPENDFSEIDSWAVGDELYTPISENQLAEGVRNAGLSPLLLRAQGKLGEAWLMAAYMSHGSADFTMSYLVPNFMTNSEAAHSDIGRFRTEYNSYTRFFRFGNSKSIYNLYDAGNFMWGNWMGMNGFSLGSLKTGANINSVIFSQSIDTKPDKRAIKNGFNFYRFRR</sequence>
<reference evidence="2" key="1">
    <citation type="submission" date="2022-07" db="EMBL/GenBank/DDBJ databases">
        <title>Isolation, identification, and degradation of a PFOSA degrading strain from sewage treatment plant.</title>
        <authorList>
            <person name="Zhang L."/>
            <person name="Huo Y."/>
        </authorList>
    </citation>
    <scope>NUCLEOTIDE SEQUENCE</scope>
    <source>
        <strain evidence="2">C1</strain>
    </source>
</reference>
<dbReference type="RefSeq" id="WP_256550492.1">
    <property type="nucleotide sequence ID" value="NZ_CP101751.1"/>
</dbReference>
<protein>
    <submittedName>
        <fullName evidence="2">Polymorphic toxin type 44 domain-containing protein</fullName>
    </submittedName>
</protein>
<feature type="region of interest" description="Disordered" evidence="1">
    <location>
        <begin position="20"/>
        <end position="48"/>
    </location>
</feature>
<evidence type="ECO:0000313" key="3">
    <source>
        <dbReference type="Proteomes" id="UP001059844"/>
    </source>
</evidence>
<keyword evidence="3" id="KW-1185">Reference proteome</keyword>
<dbReference type="Proteomes" id="UP001059844">
    <property type="component" value="Chromosome"/>
</dbReference>
<proteinExistence type="predicted"/>